<accession>A0AAN8U6L3</accession>
<evidence type="ECO:0000313" key="2">
    <source>
        <dbReference type="Proteomes" id="UP001371456"/>
    </source>
</evidence>
<reference evidence="1 2" key="1">
    <citation type="submission" date="2024-02" db="EMBL/GenBank/DDBJ databases">
        <title>de novo genome assembly of Solanum bulbocastanum strain 11H21.</title>
        <authorList>
            <person name="Hosaka A.J."/>
        </authorList>
    </citation>
    <scope>NUCLEOTIDE SEQUENCE [LARGE SCALE GENOMIC DNA]</scope>
    <source>
        <tissue evidence="1">Young leaves</tissue>
    </source>
</reference>
<organism evidence="1 2">
    <name type="scientific">Solanum bulbocastanum</name>
    <name type="common">Wild potato</name>
    <dbReference type="NCBI Taxonomy" id="147425"/>
    <lineage>
        <taxon>Eukaryota</taxon>
        <taxon>Viridiplantae</taxon>
        <taxon>Streptophyta</taxon>
        <taxon>Embryophyta</taxon>
        <taxon>Tracheophyta</taxon>
        <taxon>Spermatophyta</taxon>
        <taxon>Magnoliopsida</taxon>
        <taxon>eudicotyledons</taxon>
        <taxon>Gunneridae</taxon>
        <taxon>Pentapetalae</taxon>
        <taxon>asterids</taxon>
        <taxon>lamiids</taxon>
        <taxon>Solanales</taxon>
        <taxon>Solanaceae</taxon>
        <taxon>Solanoideae</taxon>
        <taxon>Solaneae</taxon>
        <taxon>Solanum</taxon>
    </lineage>
</organism>
<dbReference type="EMBL" id="JBANQN010000002">
    <property type="protein sequence ID" value="KAK6796777.1"/>
    <property type="molecule type" value="Genomic_DNA"/>
</dbReference>
<protein>
    <submittedName>
        <fullName evidence="1">Uncharacterized protein</fullName>
    </submittedName>
</protein>
<evidence type="ECO:0000313" key="1">
    <source>
        <dbReference type="EMBL" id="KAK6796777.1"/>
    </source>
</evidence>
<gene>
    <name evidence="1" type="ORF">RDI58_004478</name>
</gene>
<dbReference type="AlphaFoldDB" id="A0AAN8U6L3"/>
<comment type="caution">
    <text evidence="1">The sequence shown here is derived from an EMBL/GenBank/DDBJ whole genome shotgun (WGS) entry which is preliminary data.</text>
</comment>
<proteinExistence type="predicted"/>
<keyword evidence="2" id="KW-1185">Reference proteome</keyword>
<name>A0AAN8U6L3_SOLBU</name>
<sequence>MEEKEAEFMWKRGGTLGERKQWFCFINFY</sequence>
<dbReference type="Proteomes" id="UP001371456">
    <property type="component" value="Unassembled WGS sequence"/>
</dbReference>